<gene>
    <name evidence="2" type="ORF">SAMN02746065_13717</name>
</gene>
<organism evidence="2 3">
    <name type="scientific">Desulfocicer vacuolatum DSM 3385</name>
    <dbReference type="NCBI Taxonomy" id="1121400"/>
    <lineage>
        <taxon>Bacteria</taxon>
        <taxon>Pseudomonadati</taxon>
        <taxon>Thermodesulfobacteriota</taxon>
        <taxon>Desulfobacteria</taxon>
        <taxon>Desulfobacterales</taxon>
        <taxon>Desulfobacteraceae</taxon>
        <taxon>Desulfocicer</taxon>
    </lineage>
</organism>
<sequence>MKTGNEPIAVLSLISRISAGEIKELLVAHKDRLCRFGFDYFKHMAMENGCKIKVVNQESLSPQQEMVEDLMAIIHTFSCRLYALRKYKKKIKKIIEAPES</sequence>
<dbReference type="GO" id="GO:0003677">
    <property type="term" value="F:DNA binding"/>
    <property type="evidence" value="ECO:0007669"/>
    <property type="project" value="InterPro"/>
</dbReference>
<proteinExistence type="predicted"/>
<dbReference type="Pfam" id="PF00239">
    <property type="entry name" value="Resolvase"/>
    <property type="match status" value="1"/>
</dbReference>
<dbReference type="EMBL" id="FWXY01000037">
    <property type="protein sequence ID" value="SMD11477.1"/>
    <property type="molecule type" value="Genomic_DNA"/>
</dbReference>
<dbReference type="InterPro" id="IPR006119">
    <property type="entry name" value="Resolv_N"/>
</dbReference>
<name>A0A1W2EP40_9BACT</name>
<dbReference type="InterPro" id="IPR036162">
    <property type="entry name" value="Resolvase-like_N_sf"/>
</dbReference>
<reference evidence="2 3" key="1">
    <citation type="submission" date="2017-04" db="EMBL/GenBank/DDBJ databases">
        <authorList>
            <person name="Afonso C.L."/>
            <person name="Miller P.J."/>
            <person name="Scott M.A."/>
            <person name="Spackman E."/>
            <person name="Goraichik I."/>
            <person name="Dimitrov K.M."/>
            <person name="Suarez D.L."/>
            <person name="Swayne D.E."/>
        </authorList>
    </citation>
    <scope>NUCLEOTIDE SEQUENCE [LARGE SCALE GENOMIC DNA]</scope>
    <source>
        <strain evidence="2 3">DSM 3385</strain>
    </source>
</reference>
<dbReference type="STRING" id="1121400.SAMN02746065_13717"/>
<keyword evidence="3" id="KW-1185">Reference proteome</keyword>
<accession>A0A1W2EP40</accession>
<dbReference type="SUPFAM" id="SSF53041">
    <property type="entry name" value="Resolvase-like"/>
    <property type="match status" value="1"/>
</dbReference>
<evidence type="ECO:0000313" key="2">
    <source>
        <dbReference type="EMBL" id="SMD11477.1"/>
    </source>
</evidence>
<dbReference type="Gene3D" id="1.10.287.2170">
    <property type="match status" value="1"/>
</dbReference>
<dbReference type="PANTHER" id="PTHR36172:SF1">
    <property type="entry name" value="RESOLVASE-RELATED"/>
    <property type="match status" value="1"/>
</dbReference>
<dbReference type="Proteomes" id="UP000192418">
    <property type="component" value="Unassembled WGS sequence"/>
</dbReference>
<dbReference type="InterPro" id="IPR051491">
    <property type="entry name" value="Recombinase/Transposase-rel"/>
</dbReference>
<dbReference type="GO" id="GO:0000150">
    <property type="term" value="F:DNA strand exchange activity"/>
    <property type="evidence" value="ECO:0007669"/>
    <property type="project" value="InterPro"/>
</dbReference>
<evidence type="ECO:0000259" key="1">
    <source>
        <dbReference type="Pfam" id="PF00239"/>
    </source>
</evidence>
<dbReference type="AlphaFoldDB" id="A0A1W2EP40"/>
<feature type="domain" description="Resolvase/invertase-type recombinase catalytic" evidence="1">
    <location>
        <begin position="12"/>
        <end position="88"/>
    </location>
</feature>
<dbReference type="PANTHER" id="PTHR36172">
    <property type="match status" value="1"/>
</dbReference>
<protein>
    <submittedName>
        <fullName evidence="2">Resolvase, N terminal domain</fullName>
    </submittedName>
</protein>
<dbReference type="Gene3D" id="3.40.50.1390">
    <property type="entry name" value="Resolvase, N-terminal catalytic domain"/>
    <property type="match status" value="1"/>
</dbReference>
<evidence type="ECO:0000313" key="3">
    <source>
        <dbReference type="Proteomes" id="UP000192418"/>
    </source>
</evidence>